<keyword evidence="8" id="KW-1185">Reference proteome</keyword>
<proteinExistence type="predicted"/>
<feature type="transmembrane region" description="Helical" evidence="5">
    <location>
        <begin position="49"/>
        <end position="67"/>
    </location>
</feature>
<evidence type="ECO:0000256" key="1">
    <source>
        <dbReference type="ARBA" id="ARBA00004141"/>
    </source>
</evidence>
<dbReference type="Proteomes" id="UP001139031">
    <property type="component" value="Unassembled WGS sequence"/>
</dbReference>
<dbReference type="PANTHER" id="PTHR22911">
    <property type="entry name" value="ACYL-MALONYL CONDENSING ENZYME-RELATED"/>
    <property type="match status" value="1"/>
</dbReference>
<feature type="transmembrane region" description="Helical" evidence="5">
    <location>
        <begin position="277"/>
        <end position="294"/>
    </location>
</feature>
<evidence type="ECO:0000256" key="4">
    <source>
        <dbReference type="ARBA" id="ARBA00023136"/>
    </source>
</evidence>
<dbReference type="SUPFAM" id="SSF103481">
    <property type="entry name" value="Multidrug resistance efflux transporter EmrE"/>
    <property type="match status" value="2"/>
</dbReference>
<gene>
    <name evidence="7" type="ORF">K7C98_42420</name>
</gene>
<feature type="transmembrane region" description="Helical" evidence="5">
    <location>
        <begin position="79"/>
        <end position="98"/>
    </location>
</feature>
<dbReference type="InterPro" id="IPR037185">
    <property type="entry name" value="EmrE-like"/>
</dbReference>
<evidence type="ECO:0000256" key="5">
    <source>
        <dbReference type="SAM" id="Phobius"/>
    </source>
</evidence>
<keyword evidence="3 5" id="KW-1133">Transmembrane helix</keyword>
<evidence type="ECO:0000313" key="7">
    <source>
        <dbReference type="EMBL" id="MBZ5715927.1"/>
    </source>
</evidence>
<name>A0ABS7U5T8_9BACT</name>
<feature type="transmembrane region" description="Helical" evidence="5">
    <location>
        <begin position="194"/>
        <end position="211"/>
    </location>
</feature>
<dbReference type="EMBL" id="JAIRAU010000059">
    <property type="protein sequence ID" value="MBZ5715927.1"/>
    <property type="molecule type" value="Genomic_DNA"/>
</dbReference>
<protein>
    <submittedName>
        <fullName evidence="7">DMT family transporter</fullName>
    </submittedName>
</protein>
<feature type="transmembrane region" description="Helical" evidence="5">
    <location>
        <begin position="163"/>
        <end position="182"/>
    </location>
</feature>
<evidence type="ECO:0000256" key="3">
    <source>
        <dbReference type="ARBA" id="ARBA00022989"/>
    </source>
</evidence>
<sequence>MSVVENPRRDEAGDTQRGVIRLVAAAVLFSGLSVLAKLVGARIPLPEVILVRSLVTVAFARGALARGDIPVWGTRRTMLALRGLFGFAALVCYFYGLMHLPIADAIVIHYIHPVFTLLLAALVLGEALDGRETVFIFGCFAGVVLVTQPPLLFGAAAAGSDPFALAVALLGALIAAGVYVMIRELRSTEHPARVVFYNALVAALLSAPWAWSTWVPPDAFEWTMLLTIGVCTFLHQQSMTVGLHQVRAGRATALGYVQVLLAMLAGIWLFAEEVNRVAWIGATVLAISAALLATDRKAGVTAAPRS</sequence>
<evidence type="ECO:0000256" key="2">
    <source>
        <dbReference type="ARBA" id="ARBA00022692"/>
    </source>
</evidence>
<dbReference type="PANTHER" id="PTHR22911:SF6">
    <property type="entry name" value="SOLUTE CARRIER FAMILY 35 MEMBER G1"/>
    <property type="match status" value="1"/>
</dbReference>
<feature type="transmembrane region" description="Helical" evidence="5">
    <location>
        <begin position="110"/>
        <end position="128"/>
    </location>
</feature>
<dbReference type="RefSeq" id="WP_224197666.1">
    <property type="nucleotide sequence ID" value="NZ_JAIRAU010000059.1"/>
</dbReference>
<feature type="domain" description="EamA" evidence="6">
    <location>
        <begin position="164"/>
        <end position="293"/>
    </location>
</feature>
<evidence type="ECO:0000259" key="6">
    <source>
        <dbReference type="Pfam" id="PF00892"/>
    </source>
</evidence>
<comment type="caution">
    <text evidence="7">The sequence shown here is derived from an EMBL/GenBank/DDBJ whole genome shotgun (WGS) entry which is preliminary data.</text>
</comment>
<keyword evidence="4 5" id="KW-0472">Membrane</keyword>
<dbReference type="Pfam" id="PF00892">
    <property type="entry name" value="EamA"/>
    <property type="match status" value="2"/>
</dbReference>
<dbReference type="InterPro" id="IPR000620">
    <property type="entry name" value="EamA_dom"/>
</dbReference>
<keyword evidence="2 5" id="KW-0812">Transmembrane</keyword>
<feature type="transmembrane region" description="Helical" evidence="5">
    <location>
        <begin position="20"/>
        <end position="43"/>
    </location>
</feature>
<organism evidence="7 8">
    <name type="scientific">Nannocystis pusilla</name>
    <dbReference type="NCBI Taxonomy" id="889268"/>
    <lineage>
        <taxon>Bacteria</taxon>
        <taxon>Pseudomonadati</taxon>
        <taxon>Myxococcota</taxon>
        <taxon>Polyangia</taxon>
        <taxon>Nannocystales</taxon>
        <taxon>Nannocystaceae</taxon>
        <taxon>Nannocystis</taxon>
    </lineage>
</organism>
<feature type="domain" description="EamA" evidence="6">
    <location>
        <begin position="17"/>
        <end position="147"/>
    </location>
</feature>
<evidence type="ECO:0000313" key="8">
    <source>
        <dbReference type="Proteomes" id="UP001139031"/>
    </source>
</evidence>
<feature type="transmembrane region" description="Helical" evidence="5">
    <location>
        <begin position="253"/>
        <end position="271"/>
    </location>
</feature>
<comment type="subcellular location">
    <subcellularLocation>
        <location evidence="1">Membrane</location>
        <topology evidence="1">Multi-pass membrane protein</topology>
    </subcellularLocation>
</comment>
<reference evidence="7" key="1">
    <citation type="submission" date="2021-08" db="EMBL/GenBank/DDBJ databases">
        <authorList>
            <person name="Stevens D.C."/>
        </authorList>
    </citation>
    <scope>NUCLEOTIDE SEQUENCE</scope>
    <source>
        <strain evidence="7">DSM 53165</strain>
    </source>
</reference>
<accession>A0ABS7U5T8</accession>
<feature type="transmembrane region" description="Helical" evidence="5">
    <location>
        <begin position="135"/>
        <end position="157"/>
    </location>
</feature>